<dbReference type="GO" id="GO:0051028">
    <property type="term" value="P:mRNA transport"/>
    <property type="evidence" value="ECO:0007669"/>
    <property type="project" value="UniProtKB-KW"/>
</dbReference>
<dbReference type="VEuPathDB" id="FungiDB:SCHCODRAFT_02751097"/>
<evidence type="ECO:0000313" key="15">
    <source>
        <dbReference type="EMBL" id="EFI94524.1"/>
    </source>
</evidence>
<dbReference type="InterPro" id="IPR011989">
    <property type="entry name" value="ARM-like"/>
</dbReference>
<dbReference type="PANTHER" id="PTHR11254:SF67">
    <property type="entry name" value="E3 UBIQUITIN-PROTEIN LIGASE HUWE1"/>
    <property type="match status" value="1"/>
</dbReference>
<dbReference type="EC" id="2.3.2.26" evidence="4"/>
<feature type="compositionally biased region" description="Pro residues" evidence="12">
    <location>
        <begin position="1323"/>
        <end position="1333"/>
    </location>
</feature>
<dbReference type="InterPro" id="IPR035983">
    <property type="entry name" value="Hect_E3_ubiquitin_ligase"/>
</dbReference>
<dbReference type="Proteomes" id="UP000007431">
    <property type="component" value="Unassembled WGS sequence"/>
</dbReference>
<dbReference type="InterPro" id="IPR050409">
    <property type="entry name" value="E3_ubiq-protein_ligase"/>
</dbReference>
<name>D8QCG1_SCHCM</name>
<evidence type="ECO:0000256" key="11">
    <source>
        <dbReference type="PROSITE-ProRule" id="PRU00104"/>
    </source>
</evidence>
<dbReference type="HOGENOM" id="CLU_000215_0_0_1"/>
<evidence type="ECO:0000256" key="2">
    <source>
        <dbReference type="ARBA" id="ARBA00004123"/>
    </source>
</evidence>
<feature type="compositionally biased region" description="Low complexity" evidence="12">
    <location>
        <begin position="723"/>
        <end position="741"/>
    </location>
</feature>
<dbReference type="FunFam" id="3.30.2410.10:FF:000004">
    <property type="entry name" value="E3 ubiquitin-protein ligase HUWE1, variant"/>
    <property type="match status" value="1"/>
</dbReference>
<dbReference type="SMART" id="SM00165">
    <property type="entry name" value="UBA"/>
    <property type="match status" value="1"/>
</dbReference>
<feature type="region of interest" description="Disordered" evidence="12">
    <location>
        <begin position="2905"/>
        <end position="2982"/>
    </location>
</feature>
<dbReference type="GO" id="GO:0005634">
    <property type="term" value="C:nucleus"/>
    <property type="evidence" value="ECO:0007669"/>
    <property type="project" value="UniProtKB-SubCell"/>
</dbReference>
<feature type="region of interest" description="Disordered" evidence="12">
    <location>
        <begin position="1305"/>
        <end position="1377"/>
    </location>
</feature>
<comment type="similarity">
    <text evidence="10">Belongs to the UPL family. TOM1/PTR1 subfamily.</text>
</comment>
<evidence type="ECO:0000256" key="3">
    <source>
        <dbReference type="ARBA" id="ARBA00004906"/>
    </source>
</evidence>
<dbReference type="GO" id="GO:0061630">
    <property type="term" value="F:ubiquitin protein ligase activity"/>
    <property type="evidence" value="ECO:0007669"/>
    <property type="project" value="UniProtKB-EC"/>
</dbReference>
<evidence type="ECO:0000259" key="13">
    <source>
        <dbReference type="PROSITE" id="PS50030"/>
    </source>
</evidence>
<keyword evidence="6" id="KW-0808">Transferase</keyword>
<evidence type="ECO:0000256" key="5">
    <source>
        <dbReference type="ARBA" id="ARBA00022448"/>
    </source>
</evidence>
<dbReference type="Pfam" id="PF22562">
    <property type="entry name" value="UBA_7"/>
    <property type="match status" value="1"/>
</dbReference>
<keyword evidence="9" id="KW-0539">Nucleus</keyword>
<feature type="compositionally biased region" description="Low complexity" evidence="12">
    <location>
        <begin position="1334"/>
        <end position="1345"/>
    </location>
</feature>
<evidence type="ECO:0000256" key="6">
    <source>
        <dbReference type="ARBA" id="ARBA00022679"/>
    </source>
</evidence>
<feature type="compositionally biased region" description="Acidic residues" evidence="12">
    <location>
        <begin position="2065"/>
        <end position="2109"/>
    </location>
</feature>
<feature type="compositionally biased region" description="Low complexity" evidence="12">
    <location>
        <begin position="1743"/>
        <end position="1784"/>
    </location>
</feature>
<feature type="domain" description="UBA" evidence="13">
    <location>
        <begin position="1264"/>
        <end position="1304"/>
    </location>
</feature>
<feature type="compositionally biased region" description="Low complexity" evidence="12">
    <location>
        <begin position="2506"/>
        <end position="2530"/>
    </location>
</feature>
<feature type="region of interest" description="Disordered" evidence="12">
    <location>
        <begin position="212"/>
        <end position="237"/>
    </location>
</feature>
<dbReference type="SUPFAM" id="SSF46934">
    <property type="entry name" value="UBA-like"/>
    <property type="match status" value="1"/>
</dbReference>
<dbReference type="SUPFAM" id="SSF56204">
    <property type="entry name" value="Hect, E3 ligase catalytic domain"/>
    <property type="match status" value="1"/>
</dbReference>
<dbReference type="InterPro" id="IPR025527">
    <property type="entry name" value="HUWE1/Rev1_UBM"/>
</dbReference>
<dbReference type="SMART" id="SM00119">
    <property type="entry name" value="HECTc"/>
    <property type="match status" value="1"/>
</dbReference>
<feature type="compositionally biased region" description="Low complexity" evidence="12">
    <location>
        <begin position="221"/>
        <end position="235"/>
    </location>
</feature>
<dbReference type="InterPro" id="IPR015940">
    <property type="entry name" value="UBA"/>
</dbReference>
<dbReference type="Gene3D" id="3.30.2160.10">
    <property type="entry name" value="Hect, E3 ligase catalytic domain"/>
    <property type="match status" value="1"/>
</dbReference>
<dbReference type="InterPro" id="IPR016024">
    <property type="entry name" value="ARM-type_fold"/>
</dbReference>
<dbReference type="Pfam" id="PF06012">
    <property type="entry name" value="DUF908"/>
    <property type="match status" value="1"/>
</dbReference>
<feature type="region of interest" description="Disordered" evidence="12">
    <location>
        <begin position="707"/>
        <end position="742"/>
    </location>
</feature>
<dbReference type="Pfam" id="PF06025">
    <property type="entry name" value="DUF913"/>
    <property type="match status" value="1"/>
</dbReference>
<keyword evidence="5" id="KW-0813">Transport</keyword>
<accession>D8QCG1</accession>
<feature type="compositionally biased region" description="Polar residues" evidence="12">
    <location>
        <begin position="2918"/>
        <end position="2955"/>
    </location>
</feature>
<comment type="subcellular location">
    <subcellularLocation>
        <location evidence="2">Nucleus</location>
    </subcellularLocation>
</comment>
<feature type="region of interest" description="Disordered" evidence="12">
    <location>
        <begin position="2013"/>
        <end position="2167"/>
    </location>
</feature>
<evidence type="ECO:0000256" key="9">
    <source>
        <dbReference type="ARBA" id="ARBA00023242"/>
    </source>
</evidence>
<dbReference type="FunCoup" id="D8QCG1">
    <property type="interactions" value="780"/>
</dbReference>
<feature type="compositionally biased region" description="Basic and acidic residues" evidence="12">
    <location>
        <begin position="2445"/>
        <end position="2470"/>
    </location>
</feature>
<keyword evidence="16" id="KW-1185">Reference proteome</keyword>
<feature type="compositionally biased region" description="Polar residues" evidence="12">
    <location>
        <begin position="1356"/>
        <end position="1365"/>
    </location>
</feature>
<dbReference type="Gene3D" id="1.10.8.10">
    <property type="entry name" value="DNA helicase RuvA subunit, C-terminal domain"/>
    <property type="match status" value="1"/>
</dbReference>
<feature type="compositionally biased region" description="Acidic residues" evidence="12">
    <location>
        <begin position="2119"/>
        <end position="2167"/>
    </location>
</feature>
<keyword evidence="8" id="KW-0509">mRNA transport</keyword>
<sequence>MKILHKSKRAVAPPPQVAELINKLLATPNDDLADVLSQIESWKWPRSDLNAWIKVLNKFDAVLEEVIRDYDVDKLQINPFTPATKRTVSEILRFERMLLENSTNRKMFSSYDRLNSLLFTSDLDILILAENLLLRPSQQYSAQPSVSHALSIQTPRLLSLAQRWPRAREYGLSLYDLATEKGKAKVEALPPDAREVDFTFYRIDSAAAAADKNKMDIEPDSSSSPMKKGSTSTSPGQGAVAVHIDEQTLQSKPAIEVLADAVETYSVPESEKLELLCRIRTAQCLAPGHEEDRQKLVISRLLAIAIFAHTHPESQATSSIFLYEPDIITSIAELLQVDRGVSDRIQVAAISALDALARYRSKLSEVLAAVNAGINHGIIMSLVRAIVADIARPESTITNSYVEAILGFLSYIASHASGGNMIVGAGIVPLLIQLIDNRLPKRLTMVSKTMQLVDNVLYSFTNAFNLFCSSRGVTTLVDRIGYEVDHDIEQYEQGSTEMPVARSAVLKHLLRSLHRMMQASGTSEGLRGLIDTSILKSIKKIIEHRSTFGSNVYPIAINVMATFVHNEPTALPIIQETGLPEAFYKAVESGVEPAIETLQAIPNAIGALCLNEAGQAQLAARPSIIPSIFSIFTSESHIKVLLDKENAVLLGSAIDELIRHHPTLKTSVFQAITATLGKIETLGNEFVVPNNIRHWYQLSPVAPAGAATTPATEDVAMSPVEQESAAAGEESSADASAPSEDSSNHENIIVSFVDIFNRFLEGLFQHTAHCREFVTSTDGLDRLAKLTALPCLPYDFASSVASDSIVQVIRTMAEVSTTETMALLTKSIKESLEAAGFFWMLLDKQSTLVPMITPTADNIEDVNRKFRLLTTLHVRLTLLSDVFATASYTPTRVSNSLLQALTSETSVPIVADLGNLHRATVWENILLKAGLAHLGIDLGSSSESRSTSPLTASPERPPVSLPEADGMVSPSGQGATASTSTSTPKPADPSAKTSTESKKKDDTRYRNAAALKHLTHVFPVALAPFFQALVKMFYTRRNTDQAFKKQISDTASIISKIAIDHFTKTHFTEGADKLRVSTYYTAMLGFTAVLLVDEERNTTMTIQTVQLWNWYRAGGLEGVLSTCQRYVAVIDGLYRTSSDSRSEATRQELAHALGVLKVALHLLLPLISSKPLFESPQTALVMTRKPETDPDYFAPHDFLVRLRLAILPLLQSMWQAPWIKNVPPTIRQPVIHAVLELIGAENEEARTEGLAEALPTPGWARPTEPDENRIRQLTDMGFPRSAVERALRRTHNNISAATELLLAHPFPLPADPDTATPAEPSAPSTPPAEPPAAAPAEAPSEPSTATQAPEAGPSNAAESSEQTQPVEAEAPKKKPEDWRAELNAIREPLRASVSRIALTIVDEDPSLIFDLHSAFIKPSGEHQKQAVRDLVNDVKTFSPYAYDTQEQPLANRCRLLALVLCETPSSFDDNLRQTLLDNLLALLLSSPTNAESDSPPVPKWLAAHLLVVEGLLTLAASPKAITLPKEGEPVPQEDVSVGPALVEARKVVFDFCLRLMAIPDLPDDPVLSSLRIFVICTRDHSMACEFVKKDGLSRMFRRLGSSAIPGSSSYVAIILRHVAEDLPTVESIMKQNIKRFLNQPRARNVDVLTYTRNCSAMALRDPKAFLRATEALCQLASPYATTHQISLKPESTSDTAKGQEKMGDADMQLDAPSFTNVSETLDAMVHYLIAELMRVVKIVQEPSAPDSEPAPASTTAESSTSAPPAPSTSTTSLSEAQPPKASESSAEKAPADPKAGEQQYACFLMQCLAELLFSYDSCKMAFLTYSPKKRTQTPAKEGATKYKSSTLHFLLSELVTYGAINPQSPAFSKSRLALCNWAMSVLVALCVDSSTTHDSKEVPAELASVRKFVLEALSRSIKDAQNVEGQEARYGRLLALSDACYRLLTVKVNMPTRKSTDDTPTHIARVMLEKGFVATLTNALSDVDLNYPHVRQLVASMLRPLEHLTKVAIRMSKSGKYRESADDKKPPSVYSSESSESEDEHMDADDREETPDLYRNSALGMFTGEMEDNQYPDDELMDEDEEEDDVDMEYGEETGSEDTSATEDDEDEIQAGAEGPGDAWEESEDEEDAEMQDEEDDEGEDDEGDDDEEDIIDEEGPDEDDEGDEDEEGEMIWEVRMLSQEVNEAGLNDNFRTSRPRACALLVYRETKETKMTNKDLIGIGATLTNGITPRDTSGVFAQRRSRLAGKYNLPISDRAAPDNSADETLQVFGRPRGGPPAPPEATTHPLLLDTTAGGRSSAPQARIRVTQRFPQNGLIQTIDDLIGGGAAQFFHRVIARSGAELGLAGPAMMGLDRHVFLRRPGVSAAFRERSQRAGHGSGSSSRELEPLLTIQRWAEELKIVNGDFANERATKLANHVTLTLLPSAIEAARLKKVKEEEEARRKEEEAKAKAEEEEAAKVKAEEEARKKAEAAASQTDTAANPEAEVANSSNEPAVVDEPMDVTPDAAPQEASTAPSEPAAAEASTSAPPERVTVMINGNPVDITDTGIDPTFLEALPDDMREEVLNQHIRDQRAARIERPADSQISDEFLDALPPEIRAEIIQQEAIERARRRTEELARSATAAAVPAEIDNASFIASLDPTLRQAVLLDQDDGFIQSLPSHMIAEAGAYLEDRNVRASRVAARTAVPSPRPSQGTSRKPPAHHDAIQLLDKTGIAVLVRLLFFPQVMRKSLLHKVLVNLCENSKTRTELFTLLLNILNDGTVDVATVDTRFSQLSMKTPKPQTPKAIGKQRAGSDYLGVLPIPKMQTDIVPDLVAQRCLEALSYIVNENEASSLFFLTEHELSAGLRRTMSKKGKGKERQAPQLQYPVVLLLSLLDRPTLLKTPSIMEQVATLLATVTRPLTSLKDKDEKAKEKPQDVSQQPTSQKSAAQSQEQPQGSTQSAPQPSSTATDTVQSTGAAAASSGTTKEAGAPAAQEERVTLSHPPTILHNVLRLIVNFLTIGECTGRTFQQSLALIQHLSYIPDARDVIAEELKTKAQEFGQALYQDLDELANAMQKAEKDDVISSTVVSKFSASTSVQAKFLRVLKTIDYMFTPKSLASVTPEAAASEDAQKVQSIYESFRFTPLWKRLGDCLAIIEQKPETEIVATVLLPLIESLMVVCKYVGTKKGSDLTALRGSMSPRSPRSPTLSRDSMEELFVSFTDAHRKILNLMVRNNPSLMSGSFSLLVNNPRVLDFDNKRNYFTQQLHRRPHTREHYGTIQLNVRRARVFEDSFQHLQRKTGDQIKYGKLSVRFYDEEGVDAGGVTREWFQILARQMFDPNNALFQPCAADRQTYQPNKNSWVNPEHLSFFKFVGRVIGKAIYDGRLLDAYFAKSLYRQLLGKPVDYRDVEWVDPEYYNSLCWILENDPTPLDLTFSVEADEFGVQRIVPLKEGGETLPVTNENKREFVQLSAQYRLYSSIKSQIEALSEGFYEIIPKDMITIFNEQELELLISGTPDIDVDEWRAATDYVGYTSSDPNIVWWWRALKSFDRDERAKVLSFATGTSRVPLGGFTELQGVQGTQKFSIHRAYGDEDRLPSAHTCFNQIDLPQYSSYEKLRQQLLLAISEGATGFAFA</sequence>
<feature type="compositionally biased region" description="Acidic residues" evidence="12">
    <location>
        <begin position="2035"/>
        <end position="2051"/>
    </location>
</feature>
<dbReference type="eggNOG" id="KOG0939">
    <property type="taxonomic scope" value="Eukaryota"/>
</dbReference>
<feature type="active site" description="Glycyl thioester intermediate" evidence="11">
    <location>
        <position position="3584"/>
    </location>
</feature>
<feature type="domain" description="HECT" evidence="14">
    <location>
        <begin position="3282"/>
        <end position="3617"/>
    </location>
</feature>
<feature type="compositionally biased region" description="Basic and acidic residues" evidence="12">
    <location>
        <begin position="2905"/>
        <end position="2917"/>
    </location>
</feature>
<organism evidence="16">
    <name type="scientific">Schizophyllum commune (strain H4-8 / FGSC 9210)</name>
    <name type="common">Split gill fungus</name>
    <dbReference type="NCBI Taxonomy" id="578458"/>
    <lineage>
        <taxon>Eukaryota</taxon>
        <taxon>Fungi</taxon>
        <taxon>Dikarya</taxon>
        <taxon>Basidiomycota</taxon>
        <taxon>Agaricomycotina</taxon>
        <taxon>Agaricomycetes</taxon>
        <taxon>Agaricomycetidae</taxon>
        <taxon>Agaricales</taxon>
        <taxon>Schizophyllaceae</taxon>
        <taxon>Schizophyllum</taxon>
    </lineage>
</organism>
<dbReference type="SUPFAM" id="SSF48371">
    <property type="entry name" value="ARM repeat"/>
    <property type="match status" value="1"/>
</dbReference>
<dbReference type="Gene3D" id="1.25.10.10">
    <property type="entry name" value="Leucine-rich Repeat Variant"/>
    <property type="match status" value="1"/>
</dbReference>
<feature type="compositionally biased region" description="Low complexity" evidence="12">
    <location>
        <begin position="1311"/>
        <end position="1322"/>
    </location>
</feature>
<dbReference type="InterPro" id="IPR009060">
    <property type="entry name" value="UBA-like_sf"/>
</dbReference>
<dbReference type="FunFam" id="3.30.2160.10:FF:000001">
    <property type="entry name" value="E3 ubiquitin-protein ligase NEDD4-like"/>
    <property type="match status" value="1"/>
</dbReference>
<comment type="pathway">
    <text evidence="3">Protein modification; protein ubiquitination.</text>
</comment>
<evidence type="ECO:0000256" key="10">
    <source>
        <dbReference type="ARBA" id="ARBA00034494"/>
    </source>
</evidence>
<dbReference type="Pfam" id="PF00632">
    <property type="entry name" value="HECT"/>
    <property type="match status" value="1"/>
</dbReference>
<proteinExistence type="inferred from homology"/>
<protein>
    <recommendedName>
        <fullName evidence="4">HECT-type E3 ubiquitin transferase</fullName>
        <ecNumber evidence="4">2.3.2.26</ecNumber>
    </recommendedName>
</protein>
<dbReference type="Gene3D" id="3.90.1750.10">
    <property type="entry name" value="Hect, E3 ligase catalytic domains"/>
    <property type="match status" value="1"/>
</dbReference>
<dbReference type="Gene3D" id="3.30.2410.10">
    <property type="entry name" value="Hect, E3 ligase catalytic domain"/>
    <property type="match status" value="1"/>
</dbReference>
<feature type="region of interest" description="Disordered" evidence="12">
    <location>
        <begin position="2266"/>
        <end position="2300"/>
    </location>
</feature>
<dbReference type="GO" id="GO:0000209">
    <property type="term" value="P:protein polyubiquitination"/>
    <property type="evidence" value="ECO:0007669"/>
    <property type="project" value="TreeGrafter"/>
</dbReference>
<dbReference type="GO" id="GO:0005737">
    <property type="term" value="C:cytoplasm"/>
    <property type="evidence" value="ECO:0007669"/>
    <property type="project" value="TreeGrafter"/>
</dbReference>
<evidence type="ECO:0000256" key="12">
    <source>
        <dbReference type="SAM" id="MobiDB-lite"/>
    </source>
</evidence>
<evidence type="ECO:0000256" key="7">
    <source>
        <dbReference type="ARBA" id="ARBA00022786"/>
    </source>
</evidence>
<dbReference type="InterPro" id="IPR000569">
    <property type="entry name" value="HECT_dom"/>
</dbReference>
<feature type="region of interest" description="Disordered" evidence="12">
    <location>
        <begin position="1743"/>
        <end position="1792"/>
    </location>
</feature>
<reference evidence="15 16" key="1">
    <citation type="journal article" date="2010" name="Nat. Biotechnol.">
        <title>Genome sequence of the model mushroom Schizophyllum commune.</title>
        <authorList>
            <person name="Ohm R.A."/>
            <person name="de Jong J.F."/>
            <person name="Lugones L.G."/>
            <person name="Aerts A."/>
            <person name="Kothe E."/>
            <person name="Stajich J.E."/>
            <person name="de Vries R.P."/>
            <person name="Record E."/>
            <person name="Levasseur A."/>
            <person name="Baker S.E."/>
            <person name="Bartholomew K.A."/>
            <person name="Coutinho P.M."/>
            <person name="Erdmann S."/>
            <person name="Fowler T.J."/>
            <person name="Gathman A.C."/>
            <person name="Lombard V."/>
            <person name="Henrissat B."/>
            <person name="Knabe N."/>
            <person name="Kuees U."/>
            <person name="Lilly W.W."/>
            <person name="Lindquist E."/>
            <person name="Lucas S."/>
            <person name="Magnuson J.K."/>
            <person name="Piumi F."/>
            <person name="Raudaskoski M."/>
            <person name="Salamov A."/>
            <person name="Schmutz J."/>
            <person name="Schwarze F.W.M.R."/>
            <person name="vanKuyk P.A."/>
            <person name="Horton J.S."/>
            <person name="Grigoriev I.V."/>
            <person name="Woesten H.A.B."/>
        </authorList>
    </citation>
    <scope>NUCLEOTIDE SEQUENCE [LARGE SCALE GENOMIC DNA]</scope>
    <source>
        <strain evidence="16">H4-8 / FGSC 9210</strain>
    </source>
</reference>
<dbReference type="EMBL" id="GL377309">
    <property type="protein sequence ID" value="EFI94524.1"/>
    <property type="molecule type" value="Genomic_DNA"/>
</dbReference>
<evidence type="ECO:0000313" key="16">
    <source>
        <dbReference type="Proteomes" id="UP000007431"/>
    </source>
</evidence>
<dbReference type="UniPathway" id="UPA00143"/>
<feature type="region of interest" description="Disordered" evidence="12">
    <location>
        <begin position="2682"/>
        <end position="2703"/>
    </location>
</feature>
<dbReference type="PROSITE" id="PS50237">
    <property type="entry name" value="HECT"/>
    <property type="match status" value="1"/>
</dbReference>
<evidence type="ECO:0000259" key="14">
    <source>
        <dbReference type="PROSITE" id="PS50237"/>
    </source>
</evidence>
<gene>
    <name evidence="15" type="ORF">SCHCODRAFT_58497</name>
</gene>
<comment type="catalytic activity">
    <reaction evidence="1">
        <text>S-ubiquitinyl-[E2 ubiquitin-conjugating enzyme]-L-cysteine + [acceptor protein]-L-lysine = [E2 ubiquitin-conjugating enzyme]-L-cysteine + N(6)-ubiquitinyl-[acceptor protein]-L-lysine.</text>
        <dbReference type="EC" id="2.3.2.26"/>
    </reaction>
</comment>
<feature type="region of interest" description="Disordered" evidence="12">
    <location>
        <begin position="2445"/>
        <end position="2530"/>
    </location>
</feature>
<dbReference type="CDD" id="cd14297">
    <property type="entry name" value="UBA2_spUBP14_like"/>
    <property type="match status" value="1"/>
</dbReference>
<feature type="compositionally biased region" description="Low complexity" evidence="12">
    <location>
        <begin position="2956"/>
        <end position="2972"/>
    </location>
</feature>
<feature type="compositionally biased region" description="Low complexity" evidence="12">
    <location>
        <begin position="941"/>
        <end position="953"/>
    </location>
</feature>
<feature type="compositionally biased region" description="Low complexity" evidence="12">
    <location>
        <begin position="2471"/>
        <end position="2480"/>
    </location>
</feature>
<dbReference type="STRING" id="578458.D8QCG1"/>
<dbReference type="CDD" id="cd00078">
    <property type="entry name" value="HECTc"/>
    <property type="match status" value="1"/>
</dbReference>
<keyword evidence="7 11" id="KW-0833">Ubl conjugation pathway</keyword>
<feature type="compositionally biased region" description="Low complexity" evidence="12">
    <location>
        <begin position="969"/>
        <end position="994"/>
    </location>
</feature>
<evidence type="ECO:0000256" key="1">
    <source>
        <dbReference type="ARBA" id="ARBA00000885"/>
    </source>
</evidence>
<dbReference type="PROSITE" id="PS50030">
    <property type="entry name" value="UBA"/>
    <property type="match status" value="1"/>
</dbReference>
<feature type="compositionally biased region" description="Basic and acidic residues" evidence="12">
    <location>
        <begin position="2016"/>
        <end position="2026"/>
    </location>
</feature>
<dbReference type="InterPro" id="IPR010309">
    <property type="entry name" value="E3_Ub_ligase_DUF908"/>
</dbReference>
<evidence type="ECO:0000256" key="4">
    <source>
        <dbReference type="ARBA" id="ARBA00012485"/>
    </source>
</evidence>
<dbReference type="InParanoid" id="D8QCG1"/>
<dbReference type="FunFam" id="3.90.1750.10:FF:000003">
    <property type="entry name" value="E3 ubiquitin-protein ligase UPL1"/>
    <property type="match status" value="1"/>
</dbReference>
<dbReference type="InterPro" id="IPR010314">
    <property type="entry name" value="E3_Ub_ligase_DUF913"/>
</dbReference>
<dbReference type="Pfam" id="PF14377">
    <property type="entry name" value="UBM"/>
    <property type="match status" value="3"/>
</dbReference>
<feature type="region of interest" description="Disordered" evidence="12">
    <location>
        <begin position="941"/>
        <end position="1003"/>
    </location>
</feature>
<dbReference type="OMA" id="ADEMKYG"/>
<dbReference type="PANTHER" id="PTHR11254">
    <property type="entry name" value="HECT DOMAIN UBIQUITIN-PROTEIN LIGASE"/>
    <property type="match status" value="1"/>
</dbReference>
<dbReference type="GO" id="GO:0006511">
    <property type="term" value="P:ubiquitin-dependent protein catabolic process"/>
    <property type="evidence" value="ECO:0007669"/>
    <property type="project" value="TreeGrafter"/>
</dbReference>
<evidence type="ECO:0000256" key="8">
    <source>
        <dbReference type="ARBA" id="ARBA00022816"/>
    </source>
</evidence>